<keyword evidence="1" id="KW-0812">Transmembrane</keyword>
<feature type="transmembrane region" description="Helical" evidence="1">
    <location>
        <begin position="95"/>
        <end position="113"/>
    </location>
</feature>
<keyword evidence="3" id="KW-1185">Reference proteome</keyword>
<dbReference type="RefSeq" id="WP_155463032.1">
    <property type="nucleotide sequence ID" value="NZ_WNKY01000006.1"/>
</dbReference>
<gene>
    <name evidence="2" type="ORF">GM676_08140</name>
</gene>
<proteinExistence type="predicted"/>
<sequence length="130" mass="13743">MNTKAKKFIFAAFIFLLAVAVWQSVFGDGMHVNIDGDEIDGPLGALLALLFGGAGMLLAGVIMTCVAIFLCLLFASLGVLAVFGVGLAAVVAVALVSPLLLPLLIPVGLYWLFVSRPRKQRLQATMQQPV</sequence>
<dbReference type="AlphaFoldDB" id="A0A6L6PEU7"/>
<reference evidence="2 3" key="1">
    <citation type="submission" date="2019-11" db="EMBL/GenBank/DDBJ databases">
        <title>Type strains purchased from KCTC, JCM and DSMZ.</title>
        <authorList>
            <person name="Lu H."/>
        </authorList>
    </citation>
    <scope>NUCLEOTIDE SEQUENCE [LARGE SCALE GENOMIC DNA]</scope>
    <source>
        <strain evidence="2 3">KCTC 22382</strain>
    </source>
</reference>
<feature type="transmembrane region" description="Helical" evidence="1">
    <location>
        <begin position="69"/>
        <end position="89"/>
    </location>
</feature>
<feature type="transmembrane region" description="Helical" evidence="1">
    <location>
        <begin position="43"/>
        <end position="62"/>
    </location>
</feature>
<protein>
    <submittedName>
        <fullName evidence="2">Uncharacterized protein</fullName>
    </submittedName>
</protein>
<evidence type="ECO:0000313" key="3">
    <source>
        <dbReference type="Proteomes" id="UP000475582"/>
    </source>
</evidence>
<dbReference type="Proteomes" id="UP000475582">
    <property type="component" value="Unassembled WGS sequence"/>
</dbReference>
<organism evidence="2 3">
    <name type="scientific">Duganella radicis</name>
    <dbReference type="NCBI Taxonomy" id="551988"/>
    <lineage>
        <taxon>Bacteria</taxon>
        <taxon>Pseudomonadati</taxon>
        <taxon>Pseudomonadota</taxon>
        <taxon>Betaproteobacteria</taxon>
        <taxon>Burkholderiales</taxon>
        <taxon>Oxalobacteraceae</taxon>
        <taxon>Telluria group</taxon>
        <taxon>Duganella</taxon>
    </lineage>
</organism>
<accession>A0A6L6PEU7</accession>
<comment type="caution">
    <text evidence="2">The sequence shown here is derived from an EMBL/GenBank/DDBJ whole genome shotgun (WGS) entry which is preliminary data.</text>
</comment>
<evidence type="ECO:0000313" key="2">
    <source>
        <dbReference type="EMBL" id="MTV37552.1"/>
    </source>
</evidence>
<evidence type="ECO:0000256" key="1">
    <source>
        <dbReference type="SAM" id="Phobius"/>
    </source>
</evidence>
<keyword evidence="1" id="KW-0472">Membrane</keyword>
<keyword evidence="1" id="KW-1133">Transmembrane helix</keyword>
<name>A0A6L6PEU7_9BURK</name>
<dbReference type="EMBL" id="WNKY01000006">
    <property type="protein sequence ID" value="MTV37552.1"/>
    <property type="molecule type" value="Genomic_DNA"/>
</dbReference>